<evidence type="ECO:0000256" key="1">
    <source>
        <dbReference type="SAM" id="SignalP"/>
    </source>
</evidence>
<reference evidence="2 3" key="1">
    <citation type="journal article" date="2023" name="G3 (Bethesda)">
        <title>A chromosome-level genome assembly of Zasmidium syzygii isolated from banana leaves.</title>
        <authorList>
            <person name="van Westerhoven A.C."/>
            <person name="Mehrabi R."/>
            <person name="Talebi R."/>
            <person name="Steentjes M.B.F."/>
            <person name="Corcolon B."/>
            <person name="Chong P.A."/>
            <person name="Kema G.H.J."/>
            <person name="Seidl M.F."/>
        </authorList>
    </citation>
    <scope>NUCLEOTIDE SEQUENCE [LARGE SCALE GENOMIC DNA]</scope>
    <source>
        <strain evidence="2 3">P124</strain>
    </source>
</reference>
<dbReference type="Proteomes" id="UP001305779">
    <property type="component" value="Unassembled WGS sequence"/>
</dbReference>
<sequence length="74" mass="8063">MSRVSKALPLLILPILAHPASALTFYSPTPEEDSCTLHGDADIYGPGVRASFYLSFVAGVLAMEWNLLEELEKV</sequence>
<proteinExistence type="predicted"/>
<gene>
    <name evidence="2" type="ORF">PRZ48_005391</name>
</gene>
<organism evidence="2 3">
    <name type="scientific">Zasmidium cellare</name>
    <name type="common">Wine cellar mold</name>
    <name type="synonym">Racodium cellare</name>
    <dbReference type="NCBI Taxonomy" id="395010"/>
    <lineage>
        <taxon>Eukaryota</taxon>
        <taxon>Fungi</taxon>
        <taxon>Dikarya</taxon>
        <taxon>Ascomycota</taxon>
        <taxon>Pezizomycotina</taxon>
        <taxon>Dothideomycetes</taxon>
        <taxon>Dothideomycetidae</taxon>
        <taxon>Mycosphaerellales</taxon>
        <taxon>Mycosphaerellaceae</taxon>
        <taxon>Zasmidium</taxon>
    </lineage>
</organism>
<evidence type="ECO:0000313" key="2">
    <source>
        <dbReference type="EMBL" id="KAK4504475.1"/>
    </source>
</evidence>
<feature type="signal peptide" evidence="1">
    <location>
        <begin position="1"/>
        <end position="22"/>
    </location>
</feature>
<keyword evidence="1" id="KW-0732">Signal</keyword>
<dbReference type="EMBL" id="JAXOVC010000003">
    <property type="protein sequence ID" value="KAK4504475.1"/>
    <property type="molecule type" value="Genomic_DNA"/>
</dbReference>
<feature type="chain" id="PRO_5046700524" evidence="1">
    <location>
        <begin position="23"/>
        <end position="74"/>
    </location>
</feature>
<comment type="caution">
    <text evidence="2">The sequence shown here is derived from an EMBL/GenBank/DDBJ whole genome shotgun (WGS) entry which is preliminary data.</text>
</comment>
<keyword evidence="3" id="KW-1185">Reference proteome</keyword>
<protein>
    <submittedName>
        <fullName evidence="2">Uncharacterized protein</fullName>
    </submittedName>
</protein>
<accession>A0ABR0ET95</accession>
<name>A0ABR0ET95_ZASCE</name>
<evidence type="ECO:0000313" key="3">
    <source>
        <dbReference type="Proteomes" id="UP001305779"/>
    </source>
</evidence>